<sequence>MTTVTVFFSGTGATSENHVHKAYASGELVSVLAKNVVGRDNIDYIQVDGVGSGNLSEWKKQTKDDKYWQVTGQLAGRGVDSNIQHVINLLAGKKPSGLADFKDRASDILSAQKPFNRISSAFSKWQSERDKLASDLKSGLDFQMQIIAAERQKNPITQLNLIGWSRGGVTCFELANALLKVPALANIKVNIFALDPVPGGMNAFKDYKTLGPNVKQIVCVFAQDERSLFFKARMPNLHKNTKFYTTLMPGRHATLVGASRTSGGGKGDHLLLGPGFVTRDLAEKVLCSWGTSFKQKSTLGLSKEQILELYGKMDKNKALYKKMHSKVYTAKNLIITTTSNRIAAHSNFPGIKQQFDNAVNRHHFDVLNNNAFAIKGNSAVLV</sequence>
<gene>
    <name evidence="1" type="ORF">ELS82_17980</name>
</gene>
<keyword evidence="2" id="KW-1185">Reference proteome</keyword>
<dbReference type="RefSeq" id="WP_134836707.1">
    <property type="nucleotide sequence ID" value="NZ_SATR01000032.1"/>
</dbReference>
<reference evidence="1 2" key="1">
    <citation type="submission" date="2019-01" db="EMBL/GenBank/DDBJ databases">
        <title>Vibrio BEI176 sp. nov, a marine bacterium isolated from China: eastern marignal seas.</title>
        <authorList>
            <person name="Li B."/>
        </authorList>
    </citation>
    <scope>NUCLEOTIDE SEQUENCE [LARGE SCALE GENOMIC DNA]</scope>
    <source>
        <strain evidence="1 2">BEI176</strain>
    </source>
</reference>
<name>A0A4Y8WD85_9VIBR</name>
<evidence type="ECO:0000313" key="1">
    <source>
        <dbReference type="EMBL" id="TFH90231.1"/>
    </source>
</evidence>
<dbReference type="EMBL" id="SATR01000032">
    <property type="protein sequence ID" value="TFH90231.1"/>
    <property type="molecule type" value="Genomic_DNA"/>
</dbReference>
<proteinExistence type="predicted"/>
<dbReference type="AlphaFoldDB" id="A0A4Y8WD85"/>
<organism evidence="1 2">
    <name type="scientific">Vibrio ouci</name>
    <dbReference type="NCBI Taxonomy" id="2499078"/>
    <lineage>
        <taxon>Bacteria</taxon>
        <taxon>Pseudomonadati</taxon>
        <taxon>Pseudomonadota</taxon>
        <taxon>Gammaproteobacteria</taxon>
        <taxon>Vibrionales</taxon>
        <taxon>Vibrionaceae</taxon>
        <taxon>Vibrio</taxon>
    </lineage>
</organism>
<comment type="caution">
    <text evidence="1">The sequence shown here is derived from an EMBL/GenBank/DDBJ whole genome shotgun (WGS) entry which is preliminary data.</text>
</comment>
<evidence type="ECO:0008006" key="3">
    <source>
        <dbReference type="Google" id="ProtNLM"/>
    </source>
</evidence>
<dbReference type="Proteomes" id="UP000297753">
    <property type="component" value="Unassembled WGS sequence"/>
</dbReference>
<dbReference type="OrthoDB" id="1432332at2"/>
<accession>A0A4Y8WD85</accession>
<protein>
    <recommendedName>
        <fullName evidence="3">DUF2235 domain-containing protein</fullName>
    </recommendedName>
</protein>
<evidence type="ECO:0000313" key="2">
    <source>
        <dbReference type="Proteomes" id="UP000297753"/>
    </source>
</evidence>